<keyword evidence="7" id="KW-0961">Cell wall biogenesis/degradation</keyword>
<feature type="transmembrane region" description="Helical" evidence="7">
    <location>
        <begin position="299"/>
        <end position="318"/>
    </location>
</feature>
<proteinExistence type="inferred from homology"/>
<sequence length="325" mass="33658">MEDPSLRHAALVLVLAVAAGVVLYPALITQLARHGAGQRVQSYNPATHLLKQGTPTMGGALFCAIVVAAWLGFDRSRAGFVLVFALGAGALLGLLDDRANISGRGAFGLGAREKLVFQAFIGLLVGIGLDVVGATRQFFPGLGAPDLRGGGIIVVSMLAVAAVSNAVNLTDGVDGLAASCSAIVFAGLLAVALHQHALPAVVASAALVGGLAAFLLFNWYPARIFMGDTGSLAIGCALVAVAAELHLLWLLPLTGIVFVVETLSVLVNVTAIKRFHRRVLRASPLHHHFEELGIREQRLVACFSLAAALGTLLTVLYARSRGAVA</sequence>
<dbReference type="Pfam" id="PF00953">
    <property type="entry name" value="Glycos_transf_4"/>
    <property type="match status" value="1"/>
</dbReference>
<dbReference type="PROSITE" id="PS01348">
    <property type="entry name" value="MRAY_2"/>
    <property type="match status" value="1"/>
</dbReference>
<keyword evidence="7 9" id="KW-0460">Magnesium</keyword>
<gene>
    <name evidence="7 10" type="primary">mraY</name>
    <name evidence="10" type="ORF">JF887_02915</name>
</gene>
<dbReference type="PANTHER" id="PTHR22926">
    <property type="entry name" value="PHOSPHO-N-ACETYLMURAMOYL-PENTAPEPTIDE-TRANSFERASE"/>
    <property type="match status" value="1"/>
</dbReference>
<comment type="function">
    <text evidence="7">Catalyzes the initial step of the lipid cycle reactions in the biosynthesis of the cell wall peptidoglycan: transfers peptidoglycan precursor phospho-MurNAc-pentapeptide from UDP-MurNAc-pentapeptide onto the lipid carrier undecaprenyl phosphate, yielding undecaprenyl-pyrophosphoryl-MurNAc-pentapeptide, known as lipid I.</text>
</comment>
<dbReference type="GO" id="GO:0008963">
    <property type="term" value="F:phospho-N-acetylmuramoyl-pentapeptide-transferase activity"/>
    <property type="evidence" value="ECO:0007669"/>
    <property type="project" value="UniProtKB-UniRule"/>
</dbReference>
<evidence type="ECO:0000313" key="10">
    <source>
        <dbReference type="EMBL" id="MBJ7608371.1"/>
    </source>
</evidence>
<comment type="catalytic activity">
    <reaction evidence="7">
        <text>UDP-N-acetyl-alpha-D-muramoyl-L-alanyl-gamma-D-glutamyl-meso-2,6-diaminopimeloyl-D-alanyl-D-alanine + di-trans,octa-cis-undecaprenyl phosphate = di-trans,octa-cis-undecaprenyl diphospho-N-acetyl-alpha-D-muramoyl-L-alanyl-D-glutamyl-meso-2,6-diaminopimeloyl-D-alanyl-D-alanine + UMP</text>
        <dbReference type="Rhea" id="RHEA:28386"/>
        <dbReference type="ChEBI" id="CHEBI:57865"/>
        <dbReference type="ChEBI" id="CHEBI:60392"/>
        <dbReference type="ChEBI" id="CHEBI:61386"/>
        <dbReference type="ChEBI" id="CHEBI:61387"/>
        <dbReference type="EC" id="2.7.8.13"/>
    </reaction>
</comment>
<evidence type="ECO:0000256" key="2">
    <source>
        <dbReference type="ARBA" id="ARBA00005583"/>
    </source>
</evidence>
<dbReference type="InterPro" id="IPR000715">
    <property type="entry name" value="Glycosyl_transferase_4"/>
</dbReference>
<evidence type="ECO:0000256" key="8">
    <source>
        <dbReference type="NCBIfam" id="TIGR00445"/>
    </source>
</evidence>
<evidence type="ECO:0000256" key="9">
    <source>
        <dbReference type="PIRSR" id="PIRSR600715-1"/>
    </source>
</evidence>
<keyword evidence="3 7" id="KW-0808">Transferase</keyword>
<keyword evidence="6 7" id="KW-0472">Membrane</keyword>
<feature type="binding site" evidence="9">
    <location>
        <position position="168"/>
    </location>
    <ligand>
        <name>Mg(2+)</name>
        <dbReference type="ChEBI" id="CHEBI:18420"/>
    </ligand>
</feature>
<keyword evidence="4 7" id="KW-0812">Transmembrane</keyword>
<feature type="transmembrane region" description="Helical" evidence="7">
    <location>
        <begin position="6"/>
        <end position="28"/>
    </location>
</feature>
<dbReference type="InterPro" id="IPR003524">
    <property type="entry name" value="PNAcMuramoyl-5peptid_Trfase"/>
</dbReference>
<evidence type="ECO:0000256" key="6">
    <source>
        <dbReference type="ARBA" id="ARBA00023136"/>
    </source>
</evidence>
<dbReference type="AlphaFoldDB" id="A0A934KGN1"/>
<comment type="caution">
    <text evidence="10">The sequence shown here is derived from an EMBL/GenBank/DDBJ whole genome shotgun (WGS) entry which is preliminary data.</text>
</comment>
<feature type="transmembrane region" description="Helical" evidence="7">
    <location>
        <begin position="224"/>
        <end position="243"/>
    </location>
</feature>
<keyword evidence="7 9" id="KW-0479">Metal-binding</keyword>
<evidence type="ECO:0000256" key="7">
    <source>
        <dbReference type="HAMAP-Rule" id="MF_00038"/>
    </source>
</evidence>
<comment type="cofactor">
    <cofactor evidence="7 9">
        <name>Mg(2+)</name>
        <dbReference type="ChEBI" id="CHEBI:18420"/>
    </cofactor>
</comment>
<dbReference type="GO" id="GO:0051301">
    <property type="term" value="P:cell division"/>
    <property type="evidence" value="ECO:0007669"/>
    <property type="project" value="UniProtKB-KW"/>
</dbReference>
<evidence type="ECO:0000256" key="3">
    <source>
        <dbReference type="ARBA" id="ARBA00022679"/>
    </source>
</evidence>
<keyword evidence="7" id="KW-0133">Cell shape</keyword>
<feature type="transmembrane region" description="Helical" evidence="7">
    <location>
        <begin position="200"/>
        <end position="217"/>
    </location>
</feature>
<reference evidence="10 11" key="1">
    <citation type="submission" date="2020-10" db="EMBL/GenBank/DDBJ databases">
        <title>Ca. Dormibacterota MAGs.</title>
        <authorList>
            <person name="Montgomery K."/>
        </authorList>
    </citation>
    <scope>NUCLEOTIDE SEQUENCE [LARGE SCALE GENOMIC DNA]</scope>
    <source>
        <strain evidence="10">Mitchell_Peninsula_5</strain>
    </source>
</reference>
<dbReference type="Proteomes" id="UP000614410">
    <property type="component" value="Unassembled WGS sequence"/>
</dbReference>
<dbReference type="GO" id="GO:0046872">
    <property type="term" value="F:metal ion binding"/>
    <property type="evidence" value="ECO:0007669"/>
    <property type="project" value="UniProtKB-KW"/>
</dbReference>
<name>A0A934KGN1_9BACT</name>
<evidence type="ECO:0000256" key="5">
    <source>
        <dbReference type="ARBA" id="ARBA00022989"/>
    </source>
</evidence>
<keyword evidence="7" id="KW-0573">Peptidoglycan synthesis</keyword>
<keyword evidence="7" id="KW-0132">Cell division</keyword>
<dbReference type="PANTHER" id="PTHR22926:SF5">
    <property type="entry name" value="PHOSPHO-N-ACETYLMURAMOYL-PENTAPEPTIDE-TRANSFERASE HOMOLOG"/>
    <property type="match status" value="1"/>
</dbReference>
<dbReference type="EMBL" id="JAEKNN010000012">
    <property type="protein sequence ID" value="MBJ7608371.1"/>
    <property type="molecule type" value="Genomic_DNA"/>
</dbReference>
<evidence type="ECO:0000256" key="4">
    <source>
        <dbReference type="ARBA" id="ARBA00022692"/>
    </source>
</evidence>
<dbReference type="EC" id="2.7.8.13" evidence="7 8"/>
<comment type="similarity">
    <text evidence="2 7">Belongs to the glycosyltransferase 4 family. MraY subfamily.</text>
</comment>
<feature type="binding site" evidence="9">
    <location>
        <position position="228"/>
    </location>
    <ligand>
        <name>Mg(2+)</name>
        <dbReference type="ChEBI" id="CHEBI:18420"/>
    </ligand>
</feature>
<comment type="pathway">
    <text evidence="7">Cell wall biogenesis; peptidoglycan biosynthesis.</text>
</comment>
<keyword evidence="7" id="KW-0131">Cell cycle</keyword>
<comment type="subcellular location">
    <subcellularLocation>
        <location evidence="7">Cell membrane</location>
        <topology evidence="7">Multi-pass membrane protein</topology>
    </subcellularLocation>
    <subcellularLocation>
        <location evidence="1">Membrane</location>
        <topology evidence="1">Multi-pass membrane protein</topology>
    </subcellularLocation>
</comment>
<dbReference type="GO" id="GO:0071555">
    <property type="term" value="P:cell wall organization"/>
    <property type="evidence" value="ECO:0007669"/>
    <property type="project" value="UniProtKB-KW"/>
</dbReference>
<feature type="transmembrane region" description="Helical" evidence="7">
    <location>
        <begin position="176"/>
        <end position="194"/>
    </location>
</feature>
<feature type="transmembrane region" description="Helical" evidence="7">
    <location>
        <begin position="249"/>
        <end position="271"/>
    </location>
</feature>
<organism evidence="10 11">
    <name type="scientific">Candidatus Amunia macphersoniae</name>
    <dbReference type="NCBI Taxonomy" id="3127014"/>
    <lineage>
        <taxon>Bacteria</taxon>
        <taxon>Bacillati</taxon>
        <taxon>Candidatus Dormiibacterota</taxon>
        <taxon>Candidatus Dormibacteria</taxon>
        <taxon>Candidatus Aeolococcales</taxon>
        <taxon>Candidatus Aeolococcaceae</taxon>
        <taxon>Candidatus Amunia</taxon>
    </lineage>
</organism>
<dbReference type="GO" id="GO:0005886">
    <property type="term" value="C:plasma membrane"/>
    <property type="evidence" value="ECO:0007669"/>
    <property type="project" value="UniProtKB-SubCell"/>
</dbReference>
<keyword evidence="7" id="KW-1003">Cell membrane</keyword>
<dbReference type="InterPro" id="IPR018480">
    <property type="entry name" value="PNAcMuramoyl-5peptid_Trfase_CS"/>
</dbReference>
<dbReference type="HAMAP" id="MF_00038">
    <property type="entry name" value="MraY"/>
    <property type="match status" value="1"/>
</dbReference>
<feature type="transmembrane region" description="Helical" evidence="7">
    <location>
        <begin position="49"/>
        <end position="72"/>
    </location>
</feature>
<evidence type="ECO:0000313" key="11">
    <source>
        <dbReference type="Proteomes" id="UP000614410"/>
    </source>
</evidence>
<feature type="transmembrane region" description="Helical" evidence="7">
    <location>
        <begin position="147"/>
        <end position="169"/>
    </location>
</feature>
<feature type="transmembrane region" description="Helical" evidence="7">
    <location>
        <begin position="115"/>
        <end position="135"/>
    </location>
</feature>
<dbReference type="NCBIfam" id="TIGR00445">
    <property type="entry name" value="mraY"/>
    <property type="match status" value="1"/>
</dbReference>
<protein>
    <recommendedName>
        <fullName evidence="7 8">Phospho-N-acetylmuramoyl-pentapeptide-transferase</fullName>
        <ecNumber evidence="7 8">2.7.8.13</ecNumber>
    </recommendedName>
    <alternativeName>
        <fullName evidence="7">UDP-MurNAc-pentapeptide phosphotransferase</fullName>
    </alternativeName>
</protein>
<dbReference type="GO" id="GO:0008360">
    <property type="term" value="P:regulation of cell shape"/>
    <property type="evidence" value="ECO:0007669"/>
    <property type="project" value="UniProtKB-KW"/>
</dbReference>
<dbReference type="GO" id="GO:0009252">
    <property type="term" value="P:peptidoglycan biosynthetic process"/>
    <property type="evidence" value="ECO:0007669"/>
    <property type="project" value="UniProtKB-UniRule"/>
</dbReference>
<keyword evidence="5 7" id="KW-1133">Transmembrane helix</keyword>
<dbReference type="CDD" id="cd06852">
    <property type="entry name" value="GT_MraY"/>
    <property type="match status" value="1"/>
</dbReference>
<accession>A0A934KGN1</accession>
<feature type="transmembrane region" description="Helical" evidence="7">
    <location>
        <begin position="78"/>
        <end position="95"/>
    </location>
</feature>
<evidence type="ECO:0000256" key="1">
    <source>
        <dbReference type="ARBA" id="ARBA00004141"/>
    </source>
</evidence>